<keyword evidence="4" id="KW-1185">Reference proteome</keyword>
<reference evidence="3 4" key="1">
    <citation type="submission" date="2017-03" db="EMBL/GenBank/DDBJ databases">
        <title>WGS assembly of Porphyra umbilicalis.</title>
        <authorList>
            <person name="Brawley S.H."/>
            <person name="Blouin N.A."/>
            <person name="Ficko-Blean E."/>
            <person name="Wheeler G.L."/>
            <person name="Lohr M."/>
            <person name="Goodson H.V."/>
            <person name="Jenkins J.W."/>
            <person name="Blaby-Haas C.E."/>
            <person name="Helliwell K.E."/>
            <person name="Chan C."/>
            <person name="Marriage T."/>
            <person name="Bhattacharya D."/>
            <person name="Klein A.S."/>
            <person name="Badis Y."/>
            <person name="Brodie J."/>
            <person name="Cao Y."/>
            <person name="Collen J."/>
            <person name="Dittami S.M."/>
            <person name="Gachon C.M."/>
            <person name="Green B.R."/>
            <person name="Karpowicz S."/>
            <person name="Kim J.W."/>
            <person name="Kudahl U."/>
            <person name="Lin S."/>
            <person name="Michel G."/>
            <person name="Mittag M."/>
            <person name="Olson B.J."/>
            <person name="Pangilinan J."/>
            <person name="Peng Y."/>
            <person name="Qiu H."/>
            <person name="Shu S."/>
            <person name="Singer J.T."/>
            <person name="Smith A.G."/>
            <person name="Sprecher B.N."/>
            <person name="Wagner V."/>
            <person name="Wang W."/>
            <person name="Wang Z.-Y."/>
            <person name="Yan J."/>
            <person name="Yarish C."/>
            <person name="Zoeuner-Riek S."/>
            <person name="Zhuang Y."/>
            <person name="Zou Y."/>
            <person name="Lindquist E.A."/>
            <person name="Grimwood J."/>
            <person name="Barry K."/>
            <person name="Rokhsar D.S."/>
            <person name="Schmutz J."/>
            <person name="Stiller J.W."/>
            <person name="Grossman A.R."/>
            <person name="Prochnik S.E."/>
        </authorList>
    </citation>
    <scope>NUCLEOTIDE SEQUENCE [LARGE SCALE GENOMIC DNA]</scope>
    <source>
        <strain evidence="3">4086291</strain>
    </source>
</reference>
<dbReference type="OrthoDB" id="6781668at2759"/>
<dbReference type="InterPro" id="IPR036770">
    <property type="entry name" value="Ankyrin_rpt-contain_sf"/>
</dbReference>
<sequence>MHMAARCGSVETIDVLLAAGCRADGGGGQLWESTPLHLSARAGHLPAVMRLAEADAELIALPNRDEHAPLTMAVRNQRVDVAAFLLSRGALCHVAADVTERTCMLVLTAEAGSEDVVGRLLEVGARHDLALPCPHFMGAMEATILGENPSAVIPVLLGGGCSVGALPRLDGSSARAALDVLCCRGRNQDVPVLSALIGAGADVDYRNDVDAGYTALDCAVHACNVRMVRQSLEHGASVNAAGGDMRRTALHWTAAALTQSVCMVLIGARADPAALDSDGATLLLVALSAKESVTREVGSSREPAAARQLDAARHTVVRLRNATPGTDGGVSSE</sequence>
<dbReference type="PANTHER" id="PTHR24198">
    <property type="entry name" value="ANKYRIN REPEAT AND PROTEIN KINASE DOMAIN-CONTAINING PROTEIN"/>
    <property type="match status" value="1"/>
</dbReference>
<proteinExistence type="predicted"/>
<dbReference type="Pfam" id="PF13637">
    <property type="entry name" value="Ank_4"/>
    <property type="match status" value="1"/>
</dbReference>
<dbReference type="AlphaFoldDB" id="A0A1X6P786"/>
<dbReference type="Gene3D" id="1.25.40.20">
    <property type="entry name" value="Ankyrin repeat-containing domain"/>
    <property type="match status" value="2"/>
</dbReference>
<dbReference type="SUPFAM" id="SSF48403">
    <property type="entry name" value="Ankyrin repeat"/>
    <property type="match status" value="1"/>
</dbReference>
<evidence type="ECO:0000256" key="1">
    <source>
        <dbReference type="ARBA" id="ARBA00022737"/>
    </source>
</evidence>
<dbReference type="SMART" id="SM00248">
    <property type="entry name" value="ANK"/>
    <property type="match status" value="6"/>
</dbReference>
<evidence type="ECO:0000256" key="2">
    <source>
        <dbReference type="ARBA" id="ARBA00023043"/>
    </source>
</evidence>
<dbReference type="Proteomes" id="UP000218209">
    <property type="component" value="Unassembled WGS sequence"/>
</dbReference>
<evidence type="ECO:0000313" key="3">
    <source>
        <dbReference type="EMBL" id="OSX76714.1"/>
    </source>
</evidence>
<keyword evidence="1" id="KW-0677">Repeat</keyword>
<name>A0A1X6P786_PORUM</name>
<dbReference type="InterPro" id="IPR002110">
    <property type="entry name" value="Ankyrin_rpt"/>
</dbReference>
<keyword evidence="2" id="KW-0040">ANK repeat</keyword>
<dbReference type="Pfam" id="PF12796">
    <property type="entry name" value="Ank_2"/>
    <property type="match status" value="1"/>
</dbReference>
<evidence type="ECO:0000313" key="4">
    <source>
        <dbReference type="Proteomes" id="UP000218209"/>
    </source>
</evidence>
<accession>A0A1X6P786</accession>
<protein>
    <submittedName>
        <fullName evidence="3">Uncharacterized protein</fullName>
    </submittedName>
</protein>
<organism evidence="3 4">
    <name type="scientific">Porphyra umbilicalis</name>
    <name type="common">Purple laver</name>
    <name type="synonym">Red alga</name>
    <dbReference type="NCBI Taxonomy" id="2786"/>
    <lineage>
        <taxon>Eukaryota</taxon>
        <taxon>Rhodophyta</taxon>
        <taxon>Bangiophyceae</taxon>
        <taxon>Bangiales</taxon>
        <taxon>Bangiaceae</taxon>
        <taxon>Porphyra</taxon>
    </lineage>
</organism>
<dbReference type="PANTHER" id="PTHR24198:SF165">
    <property type="entry name" value="ANKYRIN REPEAT-CONTAINING PROTEIN-RELATED"/>
    <property type="match status" value="1"/>
</dbReference>
<gene>
    <name evidence="3" type="ORF">BU14_0178s0030</name>
</gene>
<dbReference type="EMBL" id="KV918858">
    <property type="protein sequence ID" value="OSX76714.1"/>
    <property type="molecule type" value="Genomic_DNA"/>
</dbReference>